<protein>
    <submittedName>
        <fullName evidence="3">AAA_lid_6 domain-containing protein</fullName>
    </submittedName>
</protein>
<organism evidence="2 3">
    <name type="scientific">Syphacia muris</name>
    <dbReference type="NCBI Taxonomy" id="451379"/>
    <lineage>
        <taxon>Eukaryota</taxon>
        <taxon>Metazoa</taxon>
        <taxon>Ecdysozoa</taxon>
        <taxon>Nematoda</taxon>
        <taxon>Chromadorea</taxon>
        <taxon>Rhabditida</taxon>
        <taxon>Spirurina</taxon>
        <taxon>Oxyuridomorpha</taxon>
        <taxon>Oxyuroidea</taxon>
        <taxon>Oxyuridae</taxon>
        <taxon>Syphacia</taxon>
    </lineage>
</organism>
<dbReference type="AlphaFoldDB" id="A0A158R5Z4"/>
<dbReference type="WBParaSite" id="SMUV_0000879001-mRNA-1">
    <property type="protein sequence ID" value="SMUV_0000879001-mRNA-1"/>
    <property type="gene ID" value="SMUV_0000879001"/>
</dbReference>
<keyword evidence="2" id="KW-1185">Reference proteome</keyword>
<reference evidence="3" key="1">
    <citation type="submission" date="2016-04" db="UniProtKB">
        <authorList>
            <consortium name="WormBaseParasite"/>
        </authorList>
    </citation>
    <scope>IDENTIFICATION</scope>
</reference>
<feature type="region of interest" description="Disordered" evidence="1">
    <location>
        <begin position="51"/>
        <end position="71"/>
    </location>
</feature>
<evidence type="ECO:0000313" key="2">
    <source>
        <dbReference type="Proteomes" id="UP000046393"/>
    </source>
</evidence>
<evidence type="ECO:0000313" key="3">
    <source>
        <dbReference type="WBParaSite" id="SMUV_0000879001-mRNA-1"/>
    </source>
</evidence>
<evidence type="ECO:0000256" key="1">
    <source>
        <dbReference type="SAM" id="MobiDB-lite"/>
    </source>
</evidence>
<dbReference type="Proteomes" id="UP000046393">
    <property type="component" value="Unplaced"/>
</dbReference>
<sequence length="71" mass="8450">MNVVRNKYASQNEAFFALTEQVAADVVIMRQRYKQRAINVKHFGFEREKIEKSLKQTQRQREQRHTPEGGQ</sequence>
<proteinExistence type="predicted"/>
<accession>A0A158R5Z4</accession>
<name>A0A158R5Z4_9BILA</name>